<comment type="subcellular location">
    <subcellularLocation>
        <location evidence="1">Membrane</location>
    </subcellularLocation>
</comment>
<evidence type="ECO:0000313" key="6">
    <source>
        <dbReference type="EMBL" id="OBS60126.1"/>
    </source>
</evidence>
<dbReference type="InterPro" id="IPR000472">
    <property type="entry name" value="Activin_recp"/>
</dbReference>
<dbReference type="GO" id="GO:0002029">
    <property type="term" value="P:desensitization of G protein-coupled receptor signaling pathway"/>
    <property type="evidence" value="ECO:0007669"/>
    <property type="project" value="TreeGrafter"/>
</dbReference>
<name>A0A1A6G1R0_NEOLE</name>
<dbReference type="Gene3D" id="2.10.60.10">
    <property type="entry name" value="CD59"/>
    <property type="match status" value="1"/>
</dbReference>
<evidence type="ECO:0000256" key="4">
    <source>
        <dbReference type="SAM" id="Phobius"/>
    </source>
</evidence>
<dbReference type="Proteomes" id="UP000092124">
    <property type="component" value="Unassembled WGS sequence"/>
</dbReference>
<dbReference type="GO" id="GO:0033130">
    <property type="term" value="F:acetylcholine receptor binding"/>
    <property type="evidence" value="ECO:0007669"/>
    <property type="project" value="TreeGrafter"/>
</dbReference>
<dbReference type="GO" id="GO:0004675">
    <property type="term" value="F:transmembrane receptor protein serine/threonine kinase activity"/>
    <property type="evidence" value="ECO:0007669"/>
    <property type="project" value="InterPro"/>
</dbReference>
<evidence type="ECO:0000256" key="3">
    <source>
        <dbReference type="ARBA" id="ARBA00023136"/>
    </source>
</evidence>
<gene>
    <name evidence="6" type="ORF">A6R68_08753</name>
</gene>
<dbReference type="PANTHER" id="PTHR14569:SF0">
    <property type="entry name" value="LYMPHOCYTE ANTIGEN 6 FAMILY MEMBER G6E"/>
    <property type="match status" value="1"/>
</dbReference>
<keyword evidence="2" id="KW-0732">Signal</keyword>
<dbReference type="Pfam" id="PF01064">
    <property type="entry name" value="Activin_recp"/>
    <property type="match status" value="1"/>
</dbReference>
<dbReference type="FunFam" id="2.10.60.10:FF:000028">
    <property type="entry name" value="Lymphocyte antigen 6 complex locus G6E"/>
    <property type="match status" value="1"/>
</dbReference>
<feature type="domain" description="Activin types I and II receptor" evidence="5">
    <location>
        <begin position="30"/>
        <end position="107"/>
    </location>
</feature>
<dbReference type="GO" id="GO:0005886">
    <property type="term" value="C:plasma membrane"/>
    <property type="evidence" value="ECO:0007669"/>
    <property type="project" value="TreeGrafter"/>
</dbReference>
<dbReference type="STRING" id="56216.A0A1A6G1R0"/>
<organism evidence="6 7">
    <name type="scientific">Neotoma lepida</name>
    <name type="common">Desert woodrat</name>
    <dbReference type="NCBI Taxonomy" id="56216"/>
    <lineage>
        <taxon>Eukaryota</taxon>
        <taxon>Metazoa</taxon>
        <taxon>Chordata</taxon>
        <taxon>Craniata</taxon>
        <taxon>Vertebrata</taxon>
        <taxon>Euteleostomi</taxon>
        <taxon>Mammalia</taxon>
        <taxon>Eutheria</taxon>
        <taxon>Euarchontoglires</taxon>
        <taxon>Glires</taxon>
        <taxon>Rodentia</taxon>
        <taxon>Myomorpha</taxon>
        <taxon>Muroidea</taxon>
        <taxon>Cricetidae</taxon>
        <taxon>Neotominae</taxon>
        <taxon>Neotoma</taxon>
    </lineage>
</organism>
<dbReference type="GO" id="GO:0030549">
    <property type="term" value="F:acetylcholine receptor activator activity"/>
    <property type="evidence" value="ECO:0007669"/>
    <property type="project" value="TreeGrafter"/>
</dbReference>
<proteinExistence type="predicted"/>
<dbReference type="OrthoDB" id="9031844at2759"/>
<dbReference type="InterPro" id="IPR045860">
    <property type="entry name" value="Snake_toxin-like_sf"/>
</dbReference>
<dbReference type="AlphaFoldDB" id="A0A1A6G1R0"/>
<evidence type="ECO:0000313" key="7">
    <source>
        <dbReference type="Proteomes" id="UP000092124"/>
    </source>
</evidence>
<dbReference type="GO" id="GO:0045202">
    <property type="term" value="C:synapse"/>
    <property type="evidence" value="ECO:0007669"/>
    <property type="project" value="GOC"/>
</dbReference>
<feature type="transmembrane region" description="Helical" evidence="4">
    <location>
        <begin position="115"/>
        <end position="134"/>
    </location>
</feature>
<dbReference type="EMBL" id="LZPO01107916">
    <property type="protein sequence ID" value="OBS60126.1"/>
    <property type="molecule type" value="Genomic_DNA"/>
</dbReference>
<reference evidence="6 7" key="1">
    <citation type="submission" date="2016-06" db="EMBL/GenBank/DDBJ databases">
        <title>The Draft Genome Sequence and Annotation of the Desert Woodrat Neotoma lepida.</title>
        <authorList>
            <person name="Campbell M."/>
            <person name="Oakeson K.F."/>
            <person name="Yandell M."/>
            <person name="Halpert J.R."/>
            <person name="Dearing D."/>
        </authorList>
    </citation>
    <scope>NUCLEOTIDE SEQUENCE [LARGE SCALE GENOMIC DNA]</scope>
    <source>
        <strain evidence="6">417</strain>
        <tissue evidence="6">Liver</tissue>
    </source>
</reference>
<dbReference type="InterPro" id="IPR039700">
    <property type="entry name" value="Ly6g6e"/>
</dbReference>
<dbReference type="SUPFAM" id="SSF57302">
    <property type="entry name" value="Snake toxin-like"/>
    <property type="match status" value="1"/>
</dbReference>
<dbReference type="PANTHER" id="PTHR14569">
    <property type="entry name" value="LYMPHOCYTE ANTIGEN 6 FAMILY MEMBER G6E"/>
    <property type="match status" value="1"/>
</dbReference>
<sequence length="135" mass="14904">RSGFTSYLLLPELISADPTGLTTSPTRGRLQCYTCSFAKPCYPVLTECQEDEVCGISVGTSDQKEEVIERKGCLPRAQCPLLGRATYWSQPYALRHQCCEQDLCNTAASQRLPGLPFTTLLLLAAVFAWGVHIFL</sequence>
<evidence type="ECO:0000256" key="2">
    <source>
        <dbReference type="ARBA" id="ARBA00022729"/>
    </source>
</evidence>
<evidence type="ECO:0000259" key="5">
    <source>
        <dbReference type="Pfam" id="PF01064"/>
    </source>
</evidence>
<evidence type="ECO:0000256" key="1">
    <source>
        <dbReference type="ARBA" id="ARBA00004370"/>
    </source>
</evidence>
<dbReference type="CDD" id="cd23548">
    <property type="entry name" value="TFP_LU_ECD_Ly6G6e"/>
    <property type="match status" value="1"/>
</dbReference>
<keyword evidence="3 4" id="KW-0472">Membrane</keyword>
<feature type="non-terminal residue" evidence="6">
    <location>
        <position position="1"/>
    </location>
</feature>
<comment type="caution">
    <text evidence="6">The sequence shown here is derived from an EMBL/GenBank/DDBJ whole genome shotgun (WGS) entry which is preliminary data.</text>
</comment>
<keyword evidence="4" id="KW-0812">Transmembrane</keyword>
<keyword evidence="7" id="KW-1185">Reference proteome</keyword>
<accession>A0A1A6G1R0</accession>
<protein>
    <recommendedName>
        <fullName evidence="5">Activin types I and II receptor domain-containing protein</fullName>
    </recommendedName>
</protein>
<dbReference type="GO" id="GO:0095500">
    <property type="term" value="P:acetylcholine receptor signaling pathway"/>
    <property type="evidence" value="ECO:0007669"/>
    <property type="project" value="TreeGrafter"/>
</dbReference>
<keyword evidence="4" id="KW-1133">Transmembrane helix</keyword>